<comment type="caution">
    <text evidence="1">The sequence shown here is derived from an EMBL/GenBank/DDBJ whole genome shotgun (WGS) entry which is preliminary data.</text>
</comment>
<reference evidence="1 2" key="1">
    <citation type="submission" date="2023-02" db="EMBL/GenBank/DDBJ databases">
        <title>LHISI_Scaffold_Assembly.</title>
        <authorList>
            <person name="Stuart O.P."/>
            <person name="Cleave R."/>
            <person name="Magrath M.J.L."/>
            <person name="Mikheyev A.S."/>
        </authorList>
    </citation>
    <scope>NUCLEOTIDE SEQUENCE [LARGE SCALE GENOMIC DNA]</scope>
    <source>
        <strain evidence="1">Daus_M_001</strain>
        <tissue evidence="1">Leg muscle</tissue>
    </source>
</reference>
<gene>
    <name evidence="1" type="ORF">PR048_009766</name>
</gene>
<evidence type="ECO:0000313" key="1">
    <source>
        <dbReference type="EMBL" id="KAJ8890258.1"/>
    </source>
</evidence>
<dbReference type="EMBL" id="JARBHB010000003">
    <property type="protein sequence ID" value="KAJ8890258.1"/>
    <property type="molecule type" value="Genomic_DNA"/>
</dbReference>
<protein>
    <submittedName>
        <fullName evidence="1">Uncharacterized protein</fullName>
    </submittedName>
</protein>
<accession>A0ABQ9I2N2</accession>
<dbReference type="Proteomes" id="UP001159363">
    <property type="component" value="Chromosome 3"/>
</dbReference>
<evidence type="ECO:0000313" key="2">
    <source>
        <dbReference type="Proteomes" id="UP001159363"/>
    </source>
</evidence>
<keyword evidence="2" id="KW-1185">Reference proteome</keyword>
<proteinExistence type="predicted"/>
<sequence length="99" mass="10479">MSPATLQPWPSGVGRLVYGTFERILCASNAKFLCNNAGRIVTQFQASKLLGGAFLLAALPTTAINGFWKCAIFSLDPHVFSDADFVAAEPTGISVASGW</sequence>
<organism evidence="1 2">
    <name type="scientific">Dryococelus australis</name>
    <dbReference type="NCBI Taxonomy" id="614101"/>
    <lineage>
        <taxon>Eukaryota</taxon>
        <taxon>Metazoa</taxon>
        <taxon>Ecdysozoa</taxon>
        <taxon>Arthropoda</taxon>
        <taxon>Hexapoda</taxon>
        <taxon>Insecta</taxon>
        <taxon>Pterygota</taxon>
        <taxon>Neoptera</taxon>
        <taxon>Polyneoptera</taxon>
        <taxon>Phasmatodea</taxon>
        <taxon>Verophasmatodea</taxon>
        <taxon>Anareolatae</taxon>
        <taxon>Phasmatidae</taxon>
        <taxon>Eurycanthinae</taxon>
        <taxon>Dryococelus</taxon>
    </lineage>
</organism>
<name>A0ABQ9I2N2_9NEOP</name>